<feature type="non-terminal residue" evidence="1">
    <location>
        <position position="1"/>
    </location>
</feature>
<evidence type="ECO:0000313" key="2">
    <source>
        <dbReference type="Proteomes" id="UP000786811"/>
    </source>
</evidence>
<dbReference type="EMBL" id="CAJNRD030000836">
    <property type="protein sequence ID" value="CAG5072349.1"/>
    <property type="molecule type" value="Genomic_DNA"/>
</dbReference>
<dbReference type="OrthoDB" id="7700589at2759"/>
<organism evidence="1 2">
    <name type="scientific">Cotesia congregata</name>
    <name type="common">Parasitoid wasp</name>
    <name type="synonym">Apanteles congregatus</name>
    <dbReference type="NCBI Taxonomy" id="51543"/>
    <lineage>
        <taxon>Eukaryota</taxon>
        <taxon>Metazoa</taxon>
        <taxon>Ecdysozoa</taxon>
        <taxon>Arthropoda</taxon>
        <taxon>Hexapoda</taxon>
        <taxon>Insecta</taxon>
        <taxon>Pterygota</taxon>
        <taxon>Neoptera</taxon>
        <taxon>Endopterygota</taxon>
        <taxon>Hymenoptera</taxon>
        <taxon>Apocrita</taxon>
        <taxon>Ichneumonoidea</taxon>
        <taxon>Braconidae</taxon>
        <taxon>Microgastrinae</taxon>
        <taxon>Cotesia</taxon>
    </lineage>
</organism>
<evidence type="ECO:0000313" key="1">
    <source>
        <dbReference type="EMBL" id="CAG5072349.1"/>
    </source>
</evidence>
<dbReference type="Proteomes" id="UP000786811">
    <property type="component" value="Unassembled WGS sequence"/>
</dbReference>
<keyword evidence="2" id="KW-1185">Reference proteome</keyword>
<name>A0A8J2H2X6_COTCN</name>
<comment type="caution">
    <text evidence="1">The sequence shown here is derived from an EMBL/GenBank/DDBJ whole genome shotgun (WGS) entry which is preliminary data.</text>
</comment>
<accession>A0A8J2H2X6</accession>
<protein>
    <submittedName>
        <fullName evidence="1">Uncharacterized protein</fullName>
    </submittedName>
</protein>
<proteinExistence type="predicted"/>
<gene>
    <name evidence="1" type="ORF">HICCMSTLAB_LOCUS150</name>
</gene>
<reference evidence="1" key="1">
    <citation type="submission" date="2021-04" db="EMBL/GenBank/DDBJ databases">
        <authorList>
            <person name="Chebbi M.A.C M."/>
        </authorList>
    </citation>
    <scope>NUCLEOTIDE SEQUENCE</scope>
</reference>
<sequence>SSSEWEDTSNSSNSIETVSQIVNEKNKSNNCSEREWSFDHSITNMTNSSSGSFHVETINNPANNKILHDELPEEPILDESLYSRIIKWIINNIDKLPMTTVYELLEILIKEGYKMFPPKAHVLLGYKHSINSQPVLTKNNTFGQYLYLGIVNGLEKRINPEIFKEECIKIVVFIDGMKIYKSTKGQLWHIVVQLYDKKYESSPFVAGLFYGDAKSSDVDSILNDFVNELKLLINN</sequence>
<feature type="non-terminal residue" evidence="1">
    <location>
        <position position="235"/>
    </location>
</feature>
<dbReference type="AlphaFoldDB" id="A0A8J2H2X6"/>